<dbReference type="AlphaFoldDB" id="A0A0E3LS25"/>
<gene>
    <name evidence="2" type="ORF">MSMAP_1046</name>
</gene>
<dbReference type="GeneID" id="24864195"/>
<dbReference type="InterPro" id="IPR036390">
    <property type="entry name" value="WH_DNA-bd_sf"/>
</dbReference>
<name>A0A0E3LS25_METMZ</name>
<dbReference type="Proteomes" id="UP000033116">
    <property type="component" value="Chromosome"/>
</dbReference>
<dbReference type="Gene3D" id="3.30.565.60">
    <property type="match status" value="1"/>
</dbReference>
<evidence type="ECO:0000313" key="2">
    <source>
        <dbReference type="EMBL" id="AKB61031.1"/>
    </source>
</evidence>
<feature type="domain" description="Schlafen AlbA-2" evidence="1">
    <location>
        <begin position="11"/>
        <end position="129"/>
    </location>
</feature>
<organism evidence="2 3">
    <name type="scientific">Methanosarcina mazei SarPi</name>
    <dbReference type="NCBI Taxonomy" id="1434115"/>
    <lineage>
        <taxon>Archaea</taxon>
        <taxon>Methanobacteriati</taxon>
        <taxon>Methanobacteriota</taxon>
        <taxon>Stenosarchaea group</taxon>
        <taxon>Methanomicrobia</taxon>
        <taxon>Methanosarcinales</taxon>
        <taxon>Methanosarcinaceae</taxon>
        <taxon>Methanosarcina</taxon>
    </lineage>
</organism>
<dbReference type="SUPFAM" id="SSF46785">
    <property type="entry name" value="Winged helix' DNA-binding domain"/>
    <property type="match status" value="1"/>
</dbReference>
<dbReference type="InterPro" id="IPR038475">
    <property type="entry name" value="RecG_C_sf"/>
</dbReference>
<dbReference type="PANTHER" id="PTHR30595">
    <property type="entry name" value="GLPR-RELATED TRANSCRIPTIONAL REPRESSOR"/>
    <property type="match status" value="1"/>
</dbReference>
<dbReference type="PANTHER" id="PTHR30595:SF6">
    <property type="entry name" value="SCHLAFEN ALBA-2 DOMAIN-CONTAINING PROTEIN"/>
    <property type="match status" value="1"/>
</dbReference>
<dbReference type="InterPro" id="IPR036388">
    <property type="entry name" value="WH-like_DNA-bd_sf"/>
</dbReference>
<protein>
    <recommendedName>
        <fullName evidence="1">Schlafen AlbA-2 domain-containing protein</fullName>
    </recommendedName>
</protein>
<dbReference type="InterPro" id="IPR038461">
    <property type="entry name" value="Schlafen_AlbA_2_dom_sf"/>
</dbReference>
<dbReference type="Pfam" id="PF13749">
    <property type="entry name" value="HATPase_c_4"/>
    <property type="match status" value="1"/>
</dbReference>
<dbReference type="Pfam" id="PF04326">
    <property type="entry name" value="SLFN_AlbA_2"/>
    <property type="match status" value="1"/>
</dbReference>
<evidence type="ECO:0000313" key="3">
    <source>
        <dbReference type="Proteomes" id="UP000033116"/>
    </source>
</evidence>
<reference evidence="2 3" key="1">
    <citation type="submission" date="2014-07" db="EMBL/GenBank/DDBJ databases">
        <title>Methanogenic archaea and the global carbon cycle.</title>
        <authorList>
            <person name="Henriksen J.R."/>
            <person name="Luke J."/>
            <person name="Reinhart S."/>
            <person name="Benedict M.N."/>
            <person name="Youngblut N.D."/>
            <person name="Metcalf M.E."/>
            <person name="Whitaker R.J."/>
            <person name="Metcalf W.W."/>
        </authorList>
    </citation>
    <scope>NUCLEOTIDE SEQUENCE [LARGE SCALE GENOMIC DNA]</scope>
    <source>
        <strain evidence="2 3">SarPi</strain>
    </source>
</reference>
<dbReference type="HOGENOM" id="CLU_024970_1_2_2"/>
<dbReference type="RefSeq" id="WP_052724800.1">
    <property type="nucleotide sequence ID" value="NZ_CP009511.1"/>
</dbReference>
<sequence length="470" mass="53954">MSILKLLAASEGRTLEFKEKMPSALAIAKTICAFSNGAGGSIIIGIRDRDKTLIGIDELEIHDVEEQVANITYEMLEPIPSFNTTIHNIEGKLLLKVEVYPGRLKPYHLKEKGEMEGTFVRVGSTNRKADPEIIEELRRQRMNISFDETAVQDAGMEELEPENLAFYFRMREKVRGIPENEINNDFFKKKRFALQLNGSIFPTVAGILLFSDEPDTYLPGALIRCARFKGNEMDEFIDQRIISGPLFNQVEEATAFFKRNIRRGAKIEGLYRKEAYEYPEKAIKEALVNAVCHRDYSRKGADIKFAIFDDRIEITSPGHLPPSITLDDLGKGVSEHRNKIIGRTFSELGLIEGFGTGVFRMRKYCKEWGIIDPEFREDSGFFKTIFYKKRIEEKKLIDQNLIELDEDEKEVLTYIEKKGKASTKELESILGKSKSTVKRKIKKLTENKYLIWQGKSLRDPSGYYELRKEE</sequence>
<dbReference type="Gene3D" id="3.30.950.30">
    <property type="entry name" value="Schlafen, AAA domain"/>
    <property type="match status" value="1"/>
</dbReference>
<dbReference type="EMBL" id="CP009511">
    <property type="protein sequence ID" value="AKB61031.1"/>
    <property type="molecule type" value="Genomic_DNA"/>
</dbReference>
<dbReference type="PATRIC" id="fig|1434115.4.peg.1306"/>
<evidence type="ECO:0000259" key="1">
    <source>
        <dbReference type="Pfam" id="PF04326"/>
    </source>
</evidence>
<proteinExistence type="predicted"/>
<accession>A0A0E3LS25</accession>
<dbReference type="Gene3D" id="1.10.10.10">
    <property type="entry name" value="Winged helix-like DNA-binding domain superfamily/Winged helix DNA-binding domain"/>
    <property type="match status" value="1"/>
</dbReference>
<dbReference type="InterPro" id="IPR007421">
    <property type="entry name" value="Schlafen_AlbA_2_dom"/>
</dbReference>